<proteinExistence type="predicted"/>
<dbReference type="EMBL" id="MU250544">
    <property type="protein sequence ID" value="KAG7443698.1"/>
    <property type="molecule type" value="Genomic_DNA"/>
</dbReference>
<accession>A0A9P7VM26</accession>
<keyword evidence="2" id="KW-1185">Reference proteome</keyword>
<gene>
    <name evidence="1" type="ORF">BT62DRAFT_921853</name>
</gene>
<dbReference type="RefSeq" id="XP_043037198.1">
    <property type="nucleotide sequence ID" value="XM_043184350.1"/>
</dbReference>
<reference evidence="1" key="1">
    <citation type="submission" date="2020-11" db="EMBL/GenBank/DDBJ databases">
        <title>Adaptations for nitrogen fixation in a non-lichenized fungal sporocarp promotes dispersal by wood-feeding termites.</title>
        <authorList>
            <consortium name="DOE Joint Genome Institute"/>
            <person name="Koch R.A."/>
            <person name="Yoon G."/>
            <person name="Arayal U."/>
            <person name="Lail K."/>
            <person name="Amirebrahimi M."/>
            <person name="Labutti K."/>
            <person name="Lipzen A."/>
            <person name="Riley R."/>
            <person name="Barry K."/>
            <person name="Henrissat B."/>
            <person name="Grigoriev I.V."/>
            <person name="Herr J.R."/>
            <person name="Aime M.C."/>
        </authorList>
    </citation>
    <scope>NUCLEOTIDE SEQUENCE</scope>
    <source>
        <strain evidence="1">MCA 3950</strain>
    </source>
</reference>
<evidence type="ECO:0000313" key="1">
    <source>
        <dbReference type="EMBL" id="KAG7443698.1"/>
    </source>
</evidence>
<dbReference type="GeneID" id="66106647"/>
<organism evidence="1 2">
    <name type="scientific">Guyanagaster necrorhizus</name>
    <dbReference type="NCBI Taxonomy" id="856835"/>
    <lineage>
        <taxon>Eukaryota</taxon>
        <taxon>Fungi</taxon>
        <taxon>Dikarya</taxon>
        <taxon>Basidiomycota</taxon>
        <taxon>Agaricomycotina</taxon>
        <taxon>Agaricomycetes</taxon>
        <taxon>Agaricomycetidae</taxon>
        <taxon>Agaricales</taxon>
        <taxon>Marasmiineae</taxon>
        <taxon>Physalacriaceae</taxon>
        <taxon>Guyanagaster</taxon>
    </lineage>
</organism>
<dbReference type="AlphaFoldDB" id="A0A9P7VM26"/>
<evidence type="ECO:0000313" key="2">
    <source>
        <dbReference type="Proteomes" id="UP000812287"/>
    </source>
</evidence>
<sequence>MPLESTAYESGSEAAGVLGFQNGVLGELMRVLSMVERYYPKSVLPSCLVLNLHLLLDILSKGISVSNFILWGEDQVNRSTAAAAAAAAACQYLSLLLSLAKNMSSVLTIPVLPLLLLESMAIIWEEVEVGIGAAFLLQDIVKCLIAQTVIDWHP</sequence>
<name>A0A9P7VM26_9AGAR</name>
<comment type="caution">
    <text evidence="1">The sequence shown here is derived from an EMBL/GenBank/DDBJ whole genome shotgun (WGS) entry which is preliminary data.</text>
</comment>
<protein>
    <submittedName>
        <fullName evidence="1">Uncharacterized protein</fullName>
    </submittedName>
</protein>
<dbReference type="Proteomes" id="UP000812287">
    <property type="component" value="Unassembled WGS sequence"/>
</dbReference>